<feature type="compositionally biased region" description="Low complexity" evidence="1">
    <location>
        <begin position="41"/>
        <end position="54"/>
    </location>
</feature>
<dbReference type="AlphaFoldDB" id="A0AAD2K6B6"/>
<evidence type="ECO:0000313" key="2">
    <source>
        <dbReference type="EMBL" id="CAK5281290.1"/>
    </source>
</evidence>
<gene>
    <name evidence="2" type="ORF">MYCIT1_LOCUS32302</name>
</gene>
<dbReference type="EMBL" id="CAVNYO010000444">
    <property type="protein sequence ID" value="CAK5281290.1"/>
    <property type="molecule type" value="Genomic_DNA"/>
</dbReference>
<sequence length="94" mass="10246">MATVHARASLRRYSTGPAFPRGSKIYKSQARLRMALPCPLKKTASSRTSKSRSAGPQFLSGRRSRGRLLRLGSSGVTRPSSTPTSLTLRGKSWL</sequence>
<evidence type="ECO:0000313" key="3">
    <source>
        <dbReference type="Proteomes" id="UP001295794"/>
    </source>
</evidence>
<feature type="region of interest" description="Disordered" evidence="1">
    <location>
        <begin position="40"/>
        <end position="94"/>
    </location>
</feature>
<organism evidence="2 3">
    <name type="scientific">Mycena citricolor</name>
    <dbReference type="NCBI Taxonomy" id="2018698"/>
    <lineage>
        <taxon>Eukaryota</taxon>
        <taxon>Fungi</taxon>
        <taxon>Dikarya</taxon>
        <taxon>Basidiomycota</taxon>
        <taxon>Agaricomycotina</taxon>
        <taxon>Agaricomycetes</taxon>
        <taxon>Agaricomycetidae</taxon>
        <taxon>Agaricales</taxon>
        <taxon>Marasmiineae</taxon>
        <taxon>Mycenaceae</taxon>
        <taxon>Mycena</taxon>
    </lineage>
</organism>
<keyword evidence="3" id="KW-1185">Reference proteome</keyword>
<proteinExistence type="predicted"/>
<accession>A0AAD2K6B6</accession>
<name>A0AAD2K6B6_9AGAR</name>
<protein>
    <submittedName>
        <fullName evidence="2">Uncharacterized protein</fullName>
    </submittedName>
</protein>
<evidence type="ECO:0000256" key="1">
    <source>
        <dbReference type="SAM" id="MobiDB-lite"/>
    </source>
</evidence>
<comment type="caution">
    <text evidence="2">The sequence shown here is derived from an EMBL/GenBank/DDBJ whole genome shotgun (WGS) entry which is preliminary data.</text>
</comment>
<feature type="region of interest" description="Disordered" evidence="1">
    <location>
        <begin position="1"/>
        <end position="24"/>
    </location>
</feature>
<dbReference type="Proteomes" id="UP001295794">
    <property type="component" value="Unassembled WGS sequence"/>
</dbReference>
<reference evidence="2" key="1">
    <citation type="submission" date="2023-11" db="EMBL/GenBank/DDBJ databases">
        <authorList>
            <person name="De Vega J J."/>
            <person name="De Vega J J."/>
        </authorList>
    </citation>
    <scope>NUCLEOTIDE SEQUENCE</scope>
</reference>
<feature type="compositionally biased region" description="Low complexity" evidence="1">
    <location>
        <begin position="69"/>
        <end position="94"/>
    </location>
</feature>